<sequence>MPIRLTTQHSPEECRFIQRAVVTKTSLHKREACITQSSGVLILGVILSPL</sequence>
<reference evidence="1" key="2">
    <citation type="journal article" date="2015" name="Fish Shellfish Immunol.">
        <title>Early steps in the European eel (Anguilla anguilla)-Vibrio vulnificus interaction in the gills: Role of the RtxA13 toxin.</title>
        <authorList>
            <person name="Callol A."/>
            <person name="Pajuelo D."/>
            <person name="Ebbesson L."/>
            <person name="Teles M."/>
            <person name="MacKenzie S."/>
            <person name="Amaro C."/>
        </authorList>
    </citation>
    <scope>NUCLEOTIDE SEQUENCE</scope>
</reference>
<organism evidence="1">
    <name type="scientific">Anguilla anguilla</name>
    <name type="common">European freshwater eel</name>
    <name type="synonym">Muraena anguilla</name>
    <dbReference type="NCBI Taxonomy" id="7936"/>
    <lineage>
        <taxon>Eukaryota</taxon>
        <taxon>Metazoa</taxon>
        <taxon>Chordata</taxon>
        <taxon>Craniata</taxon>
        <taxon>Vertebrata</taxon>
        <taxon>Euteleostomi</taxon>
        <taxon>Actinopterygii</taxon>
        <taxon>Neopterygii</taxon>
        <taxon>Teleostei</taxon>
        <taxon>Anguilliformes</taxon>
        <taxon>Anguillidae</taxon>
        <taxon>Anguilla</taxon>
    </lineage>
</organism>
<evidence type="ECO:0000313" key="1">
    <source>
        <dbReference type="EMBL" id="JAI01577.1"/>
    </source>
</evidence>
<dbReference type="EMBL" id="GBXM01007001">
    <property type="protein sequence ID" value="JAI01577.1"/>
    <property type="molecule type" value="Transcribed_RNA"/>
</dbReference>
<dbReference type="AlphaFoldDB" id="A0A0E9XGJ6"/>
<proteinExistence type="predicted"/>
<accession>A0A0E9XGJ6</accession>
<protein>
    <submittedName>
        <fullName evidence="1">Uncharacterized protein</fullName>
    </submittedName>
</protein>
<reference evidence="1" key="1">
    <citation type="submission" date="2014-11" db="EMBL/GenBank/DDBJ databases">
        <authorList>
            <person name="Amaro Gonzalez C."/>
        </authorList>
    </citation>
    <scope>NUCLEOTIDE SEQUENCE</scope>
</reference>
<name>A0A0E9XGJ6_ANGAN</name>